<dbReference type="InParanoid" id="A0A0U5JA82"/>
<dbReference type="CDD" id="cd16364">
    <property type="entry name" value="T3SC_I-like"/>
    <property type="match status" value="1"/>
</dbReference>
<organism evidence="1 2">
    <name type="scientific">Candidatus Protochlamydia naegleriophila</name>
    <dbReference type="NCBI Taxonomy" id="389348"/>
    <lineage>
        <taxon>Bacteria</taxon>
        <taxon>Pseudomonadati</taxon>
        <taxon>Chlamydiota</taxon>
        <taxon>Chlamydiia</taxon>
        <taxon>Parachlamydiales</taxon>
        <taxon>Parachlamydiaceae</taxon>
        <taxon>Candidatus Protochlamydia</taxon>
    </lineage>
</organism>
<dbReference type="SUPFAM" id="SSF69635">
    <property type="entry name" value="Type III secretory system chaperone-like"/>
    <property type="match status" value="1"/>
</dbReference>
<evidence type="ECO:0000313" key="2">
    <source>
        <dbReference type="Proteomes" id="UP000069902"/>
    </source>
</evidence>
<dbReference type="EMBL" id="LN879502">
    <property type="protein sequence ID" value="CUI15981.1"/>
    <property type="molecule type" value="Genomic_DNA"/>
</dbReference>
<reference evidence="2" key="1">
    <citation type="submission" date="2015-09" db="EMBL/GenBank/DDBJ databases">
        <authorList>
            <person name="Bertelli C."/>
        </authorList>
    </citation>
    <scope>NUCLEOTIDE SEQUENCE [LARGE SCALE GENOMIC DNA]</scope>
    <source>
        <strain evidence="2">KNic</strain>
    </source>
</reference>
<sequence length="128" mass="14664">MLDNFIRQLGRELEMEDLIIAPEPGHYTVPFEDEIQIDLIQSPHSYLFKGVIGACPQDNLDAFLFKAMEANLFGRGTRGAAIGLNGEGNVLTLSLELDYNSTYKDFREKLEDFVSILDFWRKETLKHH</sequence>
<dbReference type="PATRIC" id="fig|389348.3.peg.392"/>
<evidence type="ECO:0000313" key="1">
    <source>
        <dbReference type="EMBL" id="CUI15981.1"/>
    </source>
</evidence>
<keyword evidence="2" id="KW-1185">Reference proteome</keyword>
<proteinExistence type="predicted"/>
<dbReference type="KEGG" id="pnl:PNK_0344"/>
<dbReference type="STRING" id="389348.PNK_0344"/>
<dbReference type="Gene3D" id="3.30.1460.10">
    <property type="match status" value="1"/>
</dbReference>
<dbReference type="GO" id="GO:0030254">
    <property type="term" value="P:protein secretion by the type III secretion system"/>
    <property type="evidence" value="ECO:0007669"/>
    <property type="project" value="InterPro"/>
</dbReference>
<protein>
    <submittedName>
        <fullName evidence="1">Putative type III secretion chaperone SycE</fullName>
    </submittedName>
</protein>
<dbReference type="Proteomes" id="UP000069902">
    <property type="component" value="Chromosome cPNK"/>
</dbReference>
<dbReference type="RefSeq" id="WP_032124969.1">
    <property type="nucleotide sequence ID" value="NZ_LN879502.1"/>
</dbReference>
<name>A0A0U5JA82_9BACT</name>
<dbReference type="InterPro" id="IPR010261">
    <property type="entry name" value="Tir_chaperone"/>
</dbReference>
<dbReference type="AlphaFoldDB" id="A0A0U5JA82"/>
<accession>A0A0U5JA82</accession>
<dbReference type="Pfam" id="PF05932">
    <property type="entry name" value="CesT"/>
    <property type="match status" value="1"/>
</dbReference>
<gene>
    <name evidence="1" type="primary">sycE</name>
    <name evidence="1" type="ORF">PNK_0344</name>
</gene>